<reference evidence="1 2" key="1">
    <citation type="submission" date="2015-08" db="EMBL/GenBank/DDBJ databases">
        <title>Whole genome sequence of Flavobacterium akiainvivens IK-1T, from decaying Wikstroemia oahuensis, an endemic Hawaiian shrub.</title>
        <authorList>
            <person name="Wan X."/>
            <person name="Hou S."/>
            <person name="Saito J."/>
            <person name="Donachie S."/>
        </authorList>
    </citation>
    <scope>NUCLEOTIDE SEQUENCE [LARGE SCALE GENOMIC DNA]</scope>
    <source>
        <strain evidence="1 2">IK-1</strain>
    </source>
</reference>
<comment type="caution">
    <text evidence="1">The sequence shown here is derived from an EMBL/GenBank/DDBJ whole genome shotgun (WGS) entry which is preliminary data.</text>
</comment>
<dbReference type="EMBL" id="LIYD01000005">
    <property type="protein sequence ID" value="KOS08036.1"/>
    <property type="molecule type" value="Genomic_DNA"/>
</dbReference>
<name>A0A0M9VJR8_9FLAO</name>
<protein>
    <submittedName>
        <fullName evidence="1">Uncharacterized protein</fullName>
    </submittedName>
</protein>
<dbReference type="PATRIC" id="fig|1202724.3.peg.4093"/>
<dbReference type="AlphaFoldDB" id="A0A0M9VJR8"/>
<keyword evidence="2" id="KW-1185">Reference proteome</keyword>
<evidence type="ECO:0000313" key="1">
    <source>
        <dbReference type="EMBL" id="KOS08036.1"/>
    </source>
</evidence>
<dbReference type="STRING" id="1202724.AM493_19760"/>
<organism evidence="1 2">
    <name type="scientific">Flavobacterium akiainvivens</name>
    <dbReference type="NCBI Taxonomy" id="1202724"/>
    <lineage>
        <taxon>Bacteria</taxon>
        <taxon>Pseudomonadati</taxon>
        <taxon>Bacteroidota</taxon>
        <taxon>Flavobacteriia</taxon>
        <taxon>Flavobacteriales</taxon>
        <taxon>Flavobacteriaceae</taxon>
        <taxon>Flavobacterium</taxon>
    </lineage>
</organism>
<sequence length="118" mass="13373">MENTSQYLPLWLITADIHAQDGLDFNELVETPQDGDRYIGAWANILVEAADIEVALAVLNAGLAEKGFALKRIGRIENFDFLMDDEEVKPDMVYQAEWLLSSEYVLLICDPVYPYSED</sequence>
<accession>A0A0M9VJR8</accession>
<proteinExistence type="predicted"/>
<evidence type="ECO:0000313" key="2">
    <source>
        <dbReference type="Proteomes" id="UP000037755"/>
    </source>
</evidence>
<dbReference type="Proteomes" id="UP000037755">
    <property type="component" value="Unassembled WGS sequence"/>
</dbReference>
<dbReference type="RefSeq" id="WP_054409809.1">
    <property type="nucleotide sequence ID" value="NZ_FOYA01000010.1"/>
</dbReference>
<gene>
    <name evidence="1" type="ORF">AM493_19760</name>
</gene>